<dbReference type="PANTHER" id="PTHR38774">
    <property type="entry name" value="CYTOPLASMIC PROTEIN-RELATED"/>
    <property type="match status" value="1"/>
</dbReference>
<dbReference type="Pfam" id="PF06853">
    <property type="entry name" value="DUF1249"/>
    <property type="match status" value="1"/>
</dbReference>
<keyword evidence="2" id="KW-1185">Reference proteome</keyword>
<dbReference type="PANTHER" id="PTHR38774:SF1">
    <property type="entry name" value="CYTOPLASMIC PROTEIN"/>
    <property type="match status" value="1"/>
</dbReference>
<proteinExistence type="predicted"/>
<dbReference type="eggNOG" id="COG3151">
    <property type="taxonomic scope" value="Bacteria"/>
</dbReference>
<keyword evidence="1" id="KW-0418">Kinase</keyword>
<dbReference type="HOGENOM" id="CLU_116657_1_1_6"/>
<dbReference type="AlphaFoldDB" id="B8KUM0"/>
<protein>
    <submittedName>
        <fullName evidence="1">Histidine kinase</fullName>
    </submittedName>
</protein>
<dbReference type="RefSeq" id="WP_009019548.1">
    <property type="nucleotide sequence ID" value="NZ_DS999411.1"/>
</dbReference>
<keyword evidence="1" id="KW-0808">Transferase</keyword>
<gene>
    <name evidence="1" type="ORF">NOR51B_739</name>
</gene>
<dbReference type="InterPro" id="IPR009659">
    <property type="entry name" value="DUF1249"/>
</dbReference>
<dbReference type="GO" id="GO:0016301">
    <property type="term" value="F:kinase activity"/>
    <property type="evidence" value="ECO:0007669"/>
    <property type="project" value="UniProtKB-KW"/>
</dbReference>
<dbReference type="OrthoDB" id="9793663at2"/>
<reference evidence="2" key="1">
    <citation type="journal article" date="2013" name="BMC Microbiol.">
        <title>Taxonomy and evolution of bacteriochlorophyll a-containing members of the OM60/NOR5 clade of marine gammaproteobacteria: description of Luminiphilus syltensis gen. nov., sp. nov., reclassification of Haliea rubra as Pseudohaliea rubra gen. nov., comb. nov., and emendation of Chromatocurvus halotolerans.</title>
        <authorList>
            <person name="Spring S."/>
            <person name="Riedel T."/>
            <person name="Sproer C."/>
            <person name="Yan S."/>
            <person name="Harder J."/>
            <person name="Fuchs B.M."/>
        </authorList>
    </citation>
    <scope>NUCLEOTIDE SEQUENCE [LARGE SCALE GENOMIC DNA]</scope>
    <source>
        <strain evidence="2">NOR51-B</strain>
    </source>
</reference>
<dbReference type="EMBL" id="DS999411">
    <property type="protein sequence ID" value="EED34800.1"/>
    <property type="molecule type" value="Genomic_DNA"/>
</dbReference>
<name>B8KUM0_9GAMM</name>
<dbReference type="Proteomes" id="UP000004699">
    <property type="component" value="Unassembled WGS sequence"/>
</dbReference>
<sequence length="152" mass="17562">MPPVPTQRKRRYAVDLVDLHSLCETNYVRLLRVFPDYEASNERGFIAGDAKVRIDVTERSRYTTTFRLLKLGPLAAPFGAVTVDLRAYHDARMAEVIGFQRHRLVRGRYQYPNDYMYSRDEQAQQNRFVAEMLSFCLAEGRTAEVALPEGLE</sequence>
<dbReference type="STRING" id="565045.NOR51B_739"/>
<evidence type="ECO:0000313" key="1">
    <source>
        <dbReference type="EMBL" id="EED34800.1"/>
    </source>
</evidence>
<accession>B8KUM0</accession>
<evidence type="ECO:0000313" key="2">
    <source>
        <dbReference type="Proteomes" id="UP000004699"/>
    </source>
</evidence>
<organism evidence="1 2">
    <name type="scientific">Luminiphilus syltensis NOR5-1B</name>
    <dbReference type="NCBI Taxonomy" id="565045"/>
    <lineage>
        <taxon>Bacteria</taxon>
        <taxon>Pseudomonadati</taxon>
        <taxon>Pseudomonadota</taxon>
        <taxon>Gammaproteobacteria</taxon>
        <taxon>Cellvibrionales</taxon>
        <taxon>Halieaceae</taxon>
        <taxon>Luminiphilus</taxon>
    </lineage>
</organism>